<dbReference type="Proteomes" id="UP000297716">
    <property type="component" value="Unassembled WGS sequence"/>
</dbReference>
<evidence type="ECO:0000256" key="1">
    <source>
        <dbReference type="SAM" id="SignalP"/>
    </source>
</evidence>
<proteinExistence type="predicted"/>
<accession>A0A4Z0Z247</accession>
<comment type="caution">
    <text evidence="2">The sequence shown here is derived from an EMBL/GenBank/DDBJ whole genome shotgun (WGS) entry which is preliminary data.</text>
</comment>
<protein>
    <submittedName>
        <fullName evidence="2">Uncharacterized protein</fullName>
    </submittedName>
</protein>
<reference evidence="2 3" key="1">
    <citation type="submission" date="2019-03" db="EMBL/GenBank/DDBJ databases">
        <title>Draft genome sequence of Xylaria hypoxylon DSM 108379, a ubiquitous saprotrophic-parasitic fungi on hardwood.</title>
        <authorList>
            <person name="Buettner E."/>
            <person name="Leonhardt S."/>
            <person name="Gebauer A.M."/>
            <person name="Liers C."/>
            <person name="Hofrichter M."/>
            <person name="Kellner H."/>
        </authorList>
    </citation>
    <scope>NUCLEOTIDE SEQUENCE [LARGE SCALE GENOMIC DNA]</scope>
    <source>
        <strain evidence="2 3">DSM 108379</strain>
    </source>
</reference>
<dbReference type="EMBL" id="SKBN01000045">
    <property type="protein sequence ID" value="TGJ85455.1"/>
    <property type="molecule type" value="Genomic_DNA"/>
</dbReference>
<sequence>MATMLAFILFSLYCETLAANLGKAASTVNGGALYYGTAVDNGPAAVPTIVYNCDRLRAICWNLNEFMTDATNPGYGAVPLFFHYDGDRTRKNTRRAFSCPRNWQTFHLRNRCGSVTGQPNVVPGNLPPIVVQPIPETGPQLWTPSGPRFNNEIPNLTNTASSGMFFSCEEMPAASWIEGGEGGPPFVHVNCAPMDVSCQNLAWRAVRDTGYPHTRSEQNWQADAHAAIARYANLKSGGAGTVMRFALSIENLGAASATAARVILPAFGNSPANTFISNKRTDVPEPETQKWYIECEGAFCHDLNADPAFNFDDIRAPPPPPTPAAAIGIVGQVDSDGPEETGESATLYIMA</sequence>
<dbReference type="AlphaFoldDB" id="A0A4Z0Z247"/>
<evidence type="ECO:0000313" key="3">
    <source>
        <dbReference type="Proteomes" id="UP000297716"/>
    </source>
</evidence>
<keyword evidence="3" id="KW-1185">Reference proteome</keyword>
<name>A0A4Z0Z247_9PEZI</name>
<feature type="chain" id="PRO_5021334562" evidence="1">
    <location>
        <begin position="19"/>
        <end position="351"/>
    </location>
</feature>
<organism evidence="2 3">
    <name type="scientific">Xylaria hypoxylon</name>
    <dbReference type="NCBI Taxonomy" id="37992"/>
    <lineage>
        <taxon>Eukaryota</taxon>
        <taxon>Fungi</taxon>
        <taxon>Dikarya</taxon>
        <taxon>Ascomycota</taxon>
        <taxon>Pezizomycotina</taxon>
        <taxon>Sordariomycetes</taxon>
        <taxon>Xylariomycetidae</taxon>
        <taxon>Xylariales</taxon>
        <taxon>Xylariaceae</taxon>
        <taxon>Xylaria</taxon>
    </lineage>
</organism>
<dbReference type="OrthoDB" id="4846896at2759"/>
<dbReference type="STRING" id="37992.A0A4Z0Z247"/>
<keyword evidence="1" id="KW-0732">Signal</keyword>
<gene>
    <name evidence="2" type="ORF">E0Z10_g3313</name>
</gene>
<evidence type="ECO:0000313" key="2">
    <source>
        <dbReference type="EMBL" id="TGJ85455.1"/>
    </source>
</evidence>
<feature type="signal peptide" evidence="1">
    <location>
        <begin position="1"/>
        <end position="18"/>
    </location>
</feature>